<dbReference type="Gene3D" id="3.30.565.10">
    <property type="entry name" value="Histidine kinase-like ATPase, C-terminal domain"/>
    <property type="match status" value="1"/>
</dbReference>
<dbReference type="PRINTS" id="PR00344">
    <property type="entry name" value="BCTRLSENSOR"/>
</dbReference>
<dbReference type="InterPro" id="IPR003594">
    <property type="entry name" value="HATPase_dom"/>
</dbReference>
<keyword evidence="8 18" id="KW-0812">Transmembrane</keyword>
<dbReference type="PANTHER" id="PTHR45339">
    <property type="entry name" value="HYBRID SIGNAL TRANSDUCTION HISTIDINE KINASE J"/>
    <property type="match status" value="1"/>
</dbReference>
<dbReference type="PANTHER" id="PTHR45339:SF1">
    <property type="entry name" value="HYBRID SIGNAL TRANSDUCTION HISTIDINE KINASE J"/>
    <property type="match status" value="1"/>
</dbReference>
<comment type="subcellular location">
    <subcellularLocation>
        <location evidence="2">Cell membrane</location>
        <topology evidence="2">Multi-pass membrane protein</topology>
    </subcellularLocation>
</comment>
<dbReference type="CDD" id="cd16922">
    <property type="entry name" value="HATPase_EvgS-ArcB-TorS-like"/>
    <property type="match status" value="1"/>
</dbReference>
<dbReference type="SUPFAM" id="SSF52172">
    <property type="entry name" value="CheY-like"/>
    <property type="match status" value="1"/>
</dbReference>
<evidence type="ECO:0000256" key="16">
    <source>
        <dbReference type="PROSITE-ProRule" id="PRU00169"/>
    </source>
</evidence>
<dbReference type="InterPro" id="IPR007895">
    <property type="entry name" value="MASE1"/>
</dbReference>
<feature type="transmembrane region" description="Helical" evidence="18">
    <location>
        <begin position="141"/>
        <end position="166"/>
    </location>
</feature>
<sequence length="765" mass="86351">MPSPDHFSFIESSENRFLPRQSLPAVWKYIIVAIAYFVTAILSDYFTTYPETGSTPIWIAGGIGVGLICIWGDALWWALLIGILGAEIFIYQSWLGISELILTLTITAISTLGKLLAVYLIKLSVGSYQFISRIENTIKFIAYGCFMSHLPVAFLCALVICLLGKAPWELYFDIALTWWLSDAFGILVFAPLIIAWNNYFSGFLVKVNRCYWQSVIIVALTIIIIYYVSIGYNVEYLLIPLLVWTVFKFQELGGTLLTLIIAITLGVTTLNGNTSFSQDNIRGSLLFLQSFIACIAITTLVLSAVLNEKNQTEKDLALANENLRAKNLQLKDLSKQQREDRRQREKILVEYNKVLKTQLNLAKAKEKAEIVAKAKSEFLANMSHEIRTPMNGVIGMAQLLSLTHLNEEQQTYVHTIIDSGETLLTIINDILDFSKIESGNLQLEERPFAFREVVKTIINLLSPQAEKNNIRISCFIASQIPSNLLGDSIRFRQILLNLMGNSIKFTHVGSIKIYADIKNVYSQQGWQEYEIIIKVEDSGVGIERDRLSYLFQPFSQADNSITRKYGGTGLGLAISKTLINLMGGTIWVESNGNIGGFPPENWFYHRQKQPGSTFYFTFRAKEVLKCYLTSKKSFCIIENLDNIKPSNLQILLAEDNLVNQKVTLSFLKKLGYSADIAKNGLEVLNKIENKAYDIILMDVQMPEMDGLTTTKKIREMSIKQPFIIALTANALEQDQQMCLFAGMNDYIRKPVKINELNQAILKIKN</sequence>
<dbReference type="InterPro" id="IPR005467">
    <property type="entry name" value="His_kinase_dom"/>
</dbReference>
<dbReference type="SMART" id="SM00448">
    <property type="entry name" value="REC"/>
    <property type="match status" value="1"/>
</dbReference>
<feature type="transmembrane region" description="Helical" evidence="18">
    <location>
        <begin position="178"/>
        <end position="199"/>
    </location>
</feature>
<dbReference type="FunFam" id="3.30.565.10:FF:000010">
    <property type="entry name" value="Sensor histidine kinase RcsC"/>
    <property type="match status" value="1"/>
</dbReference>
<evidence type="ECO:0000256" key="1">
    <source>
        <dbReference type="ARBA" id="ARBA00000085"/>
    </source>
</evidence>
<dbReference type="FunFam" id="1.10.287.130:FF:000003">
    <property type="entry name" value="Histidine kinase"/>
    <property type="match status" value="1"/>
</dbReference>
<dbReference type="Proteomes" id="UP000437131">
    <property type="component" value="Unassembled WGS sequence"/>
</dbReference>
<keyword evidence="10" id="KW-0418">Kinase</keyword>
<keyword evidence="17" id="KW-0175">Coiled coil</keyword>
<dbReference type="EC" id="2.7.13.3" evidence="4"/>
<dbReference type="GO" id="GO:0005886">
    <property type="term" value="C:plasma membrane"/>
    <property type="evidence" value="ECO:0007669"/>
    <property type="project" value="UniProtKB-SubCell"/>
</dbReference>
<feature type="transmembrane region" description="Helical" evidence="18">
    <location>
        <begin position="211"/>
        <end position="232"/>
    </location>
</feature>
<organism evidence="21 22">
    <name type="scientific">Cyanobacterium aponinum 0216</name>
    <dbReference type="NCBI Taxonomy" id="2676140"/>
    <lineage>
        <taxon>Bacteria</taxon>
        <taxon>Bacillati</taxon>
        <taxon>Cyanobacteriota</taxon>
        <taxon>Cyanophyceae</taxon>
        <taxon>Oscillatoriophycideae</taxon>
        <taxon>Chroococcales</taxon>
        <taxon>Geminocystaceae</taxon>
        <taxon>Cyanobacterium</taxon>
    </lineage>
</organism>
<dbReference type="InterPro" id="IPR003661">
    <property type="entry name" value="HisK_dim/P_dom"/>
</dbReference>
<dbReference type="Gene3D" id="3.40.50.2300">
    <property type="match status" value="1"/>
</dbReference>
<name>A0A844GXL7_9CHRO</name>
<feature type="domain" description="Response regulatory" evidence="20">
    <location>
        <begin position="649"/>
        <end position="764"/>
    </location>
</feature>
<evidence type="ECO:0000256" key="12">
    <source>
        <dbReference type="ARBA" id="ARBA00022989"/>
    </source>
</evidence>
<comment type="caution">
    <text evidence="21">The sequence shown here is derived from an EMBL/GenBank/DDBJ whole genome shotgun (WGS) entry which is preliminary data.</text>
</comment>
<dbReference type="AlphaFoldDB" id="A0A844GXL7"/>
<dbReference type="SMART" id="SM00388">
    <property type="entry name" value="HisKA"/>
    <property type="match status" value="1"/>
</dbReference>
<evidence type="ECO:0000256" key="5">
    <source>
        <dbReference type="ARBA" id="ARBA00022475"/>
    </source>
</evidence>
<dbReference type="InterPro" id="IPR036097">
    <property type="entry name" value="HisK_dim/P_sf"/>
</dbReference>
<evidence type="ECO:0000256" key="15">
    <source>
        <dbReference type="ARBA" id="ARBA00074306"/>
    </source>
</evidence>
<dbReference type="Gene3D" id="1.10.287.130">
    <property type="match status" value="1"/>
</dbReference>
<evidence type="ECO:0000256" key="8">
    <source>
        <dbReference type="ARBA" id="ARBA00022692"/>
    </source>
</evidence>
<feature type="domain" description="Histidine kinase" evidence="19">
    <location>
        <begin position="381"/>
        <end position="595"/>
    </location>
</feature>
<evidence type="ECO:0000259" key="20">
    <source>
        <dbReference type="PROSITE" id="PS50110"/>
    </source>
</evidence>
<evidence type="ECO:0000313" key="22">
    <source>
        <dbReference type="Proteomes" id="UP000437131"/>
    </source>
</evidence>
<keyword evidence="14 18" id="KW-0472">Membrane</keyword>
<evidence type="ECO:0000256" key="11">
    <source>
        <dbReference type="ARBA" id="ARBA00022840"/>
    </source>
</evidence>
<feature type="modified residue" description="4-aspartylphosphate" evidence="16">
    <location>
        <position position="698"/>
    </location>
</feature>
<keyword evidence="12 18" id="KW-1133">Transmembrane helix</keyword>
<evidence type="ECO:0000259" key="19">
    <source>
        <dbReference type="PROSITE" id="PS50109"/>
    </source>
</evidence>
<keyword evidence="9" id="KW-0547">Nucleotide-binding</keyword>
<evidence type="ECO:0000256" key="17">
    <source>
        <dbReference type="SAM" id="Coils"/>
    </source>
</evidence>
<feature type="transmembrane region" description="Helical" evidence="18">
    <location>
        <begin position="26"/>
        <end position="46"/>
    </location>
</feature>
<dbReference type="InterPro" id="IPR036890">
    <property type="entry name" value="HATPase_C_sf"/>
</dbReference>
<dbReference type="Pfam" id="PF00512">
    <property type="entry name" value="HisKA"/>
    <property type="match status" value="1"/>
</dbReference>
<dbReference type="InterPro" id="IPR001789">
    <property type="entry name" value="Sig_transdc_resp-reg_receiver"/>
</dbReference>
<dbReference type="Pfam" id="PF02518">
    <property type="entry name" value="HATPase_c"/>
    <property type="match status" value="1"/>
</dbReference>
<evidence type="ECO:0000256" key="9">
    <source>
        <dbReference type="ARBA" id="ARBA00022741"/>
    </source>
</evidence>
<dbReference type="CDD" id="cd17546">
    <property type="entry name" value="REC_hyHK_CKI1_RcsC-like"/>
    <property type="match status" value="1"/>
</dbReference>
<evidence type="ECO:0000256" key="7">
    <source>
        <dbReference type="ARBA" id="ARBA00022679"/>
    </source>
</evidence>
<dbReference type="EMBL" id="WMIA01000017">
    <property type="protein sequence ID" value="MTF39771.1"/>
    <property type="molecule type" value="Genomic_DNA"/>
</dbReference>
<keyword evidence="7" id="KW-0808">Transferase</keyword>
<evidence type="ECO:0000313" key="21">
    <source>
        <dbReference type="EMBL" id="MTF39771.1"/>
    </source>
</evidence>
<dbReference type="SUPFAM" id="SSF47384">
    <property type="entry name" value="Homodimeric domain of signal transducing histidine kinase"/>
    <property type="match status" value="1"/>
</dbReference>
<dbReference type="GO" id="GO:0000155">
    <property type="term" value="F:phosphorelay sensor kinase activity"/>
    <property type="evidence" value="ECO:0007669"/>
    <property type="project" value="InterPro"/>
</dbReference>
<dbReference type="CDD" id="cd00082">
    <property type="entry name" value="HisKA"/>
    <property type="match status" value="1"/>
</dbReference>
<feature type="transmembrane region" description="Helical" evidence="18">
    <location>
        <begin position="100"/>
        <end position="121"/>
    </location>
</feature>
<keyword evidence="5" id="KW-1003">Cell membrane</keyword>
<keyword evidence="11" id="KW-0067">ATP-binding</keyword>
<evidence type="ECO:0000256" key="4">
    <source>
        <dbReference type="ARBA" id="ARBA00012438"/>
    </source>
</evidence>
<dbReference type="Pfam" id="PF05231">
    <property type="entry name" value="MASE1"/>
    <property type="match status" value="1"/>
</dbReference>
<dbReference type="SMART" id="SM00387">
    <property type="entry name" value="HATPase_c"/>
    <property type="match status" value="1"/>
</dbReference>
<accession>A0A844GXL7</accession>
<dbReference type="InterPro" id="IPR004358">
    <property type="entry name" value="Sig_transdc_His_kin-like_C"/>
</dbReference>
<reference evidence="21 22" key="1">
    <citation type="submission" date="2019-11" db="EMBL/GenBank/DDBJ databases">
        <title>Isolation of a new High Light Tolerant Cyanobacteria.</title>
        <authorList>
            <person name="Dobson Z."/>
            <person name="Vaughn N."/>
            <person name="Vaughn M."/>
            <person name="Fromme P."/>
            <person name="Mazor Y."/>
        </authorList>
    </citation>
    <scope>NUCLEOTIDE SEQUENCE [LARGE SCALE GENOMIC DNA]</scope>
    <source>
        <strain evidence="21 22">0216</strain>
    </source>
</reference>
<evidence type="ECO:0000256" key="10">
    <source>
        <dbReference type="ARBA" id="ARBA00022777"/>
    </source>
</evidence>
<dbReference type="Pfam" id="PF00072">
    <property type="entry name" value="Response_reg"/>
    <property type="match status" value="1"/>
</dbReference>
<feature type="coiled-coil region" evidence="17">
    <location>
        <begin position="302"/>
        <end position="340"/>
    </location>
</feature>
<protein>
    <recommendedName>
        <fullName evidence="15">Circadian input-output histidine kinase CikA</fullName>
        <ecNumber evidence="4">2.7.13.3</ecNumber>
    </recommendedName>
</protein>
<evidence type="ECO:0000256" key="14">
    <source>
        <dbReference type="ARBA" id="ARBA00023136"/>
    </source>
</evidence>
<dbReference type="SUPFAM" id="SSF55874">
    <property type="entry name" value="ATPase domain of HSP90 chaperone/DNA topoisomerase II/histidine kinase"/>
    <property type="match status" value="1"/>
</dbReference>
<evidence type="ECO:0000256" key="2">
    <source>
        <dbReference type="ARBA" id="ARBA00004651"/>
    </source>
</evidence>
<feature type="transmembrane region" description="Helical" evidence="18">
    <location>
        <begin position="252"/>
        <end position="273"/>
    </location>
</feature>
<dbReference type="PROSITE" id="PS50109">
    <property type="entry name" value="HIS_KIN"/>
    <property type="match status" value="1"/>
</dbReference>
<evidence type="ECO:0000256" key="6">
    <source>
        <dbReference type="ARBA" id="ARBA00022553"/>
    </source>
</evidence>
<keyword evidence="13" id="KW-0902">Two-component regulatory system</keyword>
<comment type="catalytic activity">
    <reaction evidence="1">
        <text>ATP + protein L-histidine = ADP + protein N-phospho-L-histidine.</text>
        <dbReference type="EC" id="2.7.13.3"/>
    </reaction>
</comment>
<proteinExistence type="inferred from homology"/>
<feature type="transmembrane region" description="Helical" evidence="18">
    <location>
        <begin position="58"/>
        <end position="80"/>
    </location>
</feature>
<dbReference type="PROSITE" id="PS50110">
    <property type="entry name" value="RESPONSE_REGULATORY"/>
    <property type="match status" value="1"/>
</dbReference>
<evidence type="ECO:0000256" key="13">
    <source>
        <dbReference type="ARBA" id="ARBA00023012"/>
    </source>
</evidence>
<comment type="similarity">
    <text evidence="3">In the N-terminal section; belongs to the phytochrome family.</text>
</comment>
<dbReference type="GO" id="GO:0005524">
    <property type="term" value="F:ATP binding"/>
    <property type="evidence" value="ECO:0007669"/>
    <property type="project" value="UniProtKB-KW"/>
</dbReference>
<keyword evidence="6 16" id="KW-0597">Phosphoprotein</keyword>
<dbReference type="InterPro" id="IPR011006">
    <property type="entry name" value="CheY-like_superfamily"/>
</dbReference>
<evidence type="ECO:0000256" key="18">
    <source>
        <dbReference type="SAM" id="Phobius"/>
    </source>
</evidence>
<feature type="transmembrane region" description="Helical" evidence="18">
    <location>
        <begin position="285"/>
        <end position="306"/>
    </location>
</feature>
<evidence type="ECO:0000256" key="3">
    <source>
        <dbReference type="ARBA" id="ARBA00006402"/>
    </source>
</evidence>
<gene>
    <name evidence="21" type="ORF">GGC33_12665</name>
</gene>